<dbReference type="RefSeq" id="WP_274044747.1">
    <property type="nucleotide sequence ID" value="NZ_JANCPR020000012.1"/>
</dbReference>
<dbReference type="Proteomes" id="UP001214441">
    <property type="component" value="Unassembled WGS sequence"/>
</dbReference>
<organism evidence="2 3">
    <name type="scientific">Streptomyces iconiensis</name>
    <dbReference type="NCBI Taxonomy" id="1384038"/>
    <lineage>
        <taxon>Bacteria</taxon>
        <taxon>Bacillati</taxon>
        <taxon>Actinomycetota</taxon>
        <taxon>Actinomycetes</taxon>
        <taxon>Kitasatosporales</taxon>
        <taxon>Streptomycetaceae</taxon>
        <taxon>Streptomyces</taxon>
    </lineage>
</organism>
<proteinExistence type="predicted"/>
<keyword evidence="1" id="KW-0472">Membrane</keyword>
<evidence type="ECO:0000313" key="3">
    <source>
        <dbReference type="Proteomes" id="UP001214441"/>
    </source>
</evidence>
<sequence length="193" mass="21085">MGDVLSGGGEGQRLGERWAALPRKVRRVTLAATALVLLAVATGFALTTRPDAAPRGTQRVPYPVHSTRITFVRVLDVDARKRTFAVEMRATTADPVLIERIGQDYATLDLVLRPSRPVKVEPGRPKALLLRVRVVSCLGLPLRARLPYLEVTLRNARATQVLSFIPGDHYARSLTRVFRTVCGPSRGPSTGTP</sequence>
<comment type="caution">
    <text evidence="2">The sequence shown here is derived from an EMBL/GenBank/DDBJ whole genome shotgun (WGS) entry which is preliminary data.</text>
</comment>
<accession>A0ABT6ZVU4</accession>
<evidence type="ECO:0000256" key="1">
    <source>
        <dbReference type="SAM" id="Phobius"/>
    </source>
</evidence>
<name>A0ABT6ZVU4_9ACTN</name>
<evidence type="ECO:0008006" key="4">
    <source>
        <dbReference type="Google" id="ProtNLM"/>
    </source>
</evidence>
<reference evidence="2 3" key="1">
    <citation type="submission" date="2023-05" db="EMBL/GenBank/DDBJ databases">
        <title>Streptantibioticus silvisoli sp. nov., acidotolerant actinomycetes 1 from pine litter.</title>
        <authorList>
            <person name="Swiecimska M."/>
            <person name="Golinska P."/>
            <person name="Sangal V."/>
            <person name="Wachnowicz B."/>
            <person name="Goodfellow M."/>
        </authorList>
    </citation>
    <scope>NUCLEOTIDE SEQUENCE [LARGE SCALE GENOMIC DNA]</scope>
    <source>
        <strain evidence="2 3">DSM 42109</strain>
    </source>
</reference>
<keyword evidence="3" id="KW-1185">Reference proteome</keyword>
<feature type="transmembrane region" description="Helical" evidence="1">
    <location>
        <begin position="28"/>
        <end position="46"/>
    </location>
</feature>
<gene>
    <name evidence="2" type="ORF">NMN56_014705</name>
</gene>
<keyword evidence="1" id="KW-0812">Transmembrane</keyword>
<evidence type="ECO:0000313" key="2">
    <source>
        <dbReference type="EMBL" id="MDJ1133193.1"/>
    </source>
</evidence>
<keyword evidence="1" id="KW-1133">Transmembrane helix</keyword>
<dbReference type="EMBL" id="JANCPR020000012">
    <property type="protein sequence ID" value="MDJ1133193.1"/>
    <property type="molecule type" value="Genomic_DNA"/>
</dbReference>
<protein>
    <recommendedName>
        <fullName evidence="4">Tat pathway signal sequence domain protein</fullName>
    </recommendedName>
</protein>